<sequence>MHPNQTRLDHFYAAFARLDADAMADCYAPDAQFDDEVFSLRGHEQVSGMWRMLCEATQAKNRDAWKLVYSGIEADDKTGKAHWEADYRFSASGRKVHNVIDGVFEFNDAGLITRHRDRFDFWGWSRQALGIPGVVLGWTPFFRNQVKQQAAANLDKYLAKRRA</sequence>
<reference evidence="2" key="1">
    <citation type="submission" date="2024-05" db="EMBL/GenBank/DDBJ databases">
        <authorList>
            <person name="Bunk B."/>
            <person name="Swiderski J."/>
            <person name="Sproer C."/>
            <person name="Thiel V."/>
        </authorList>
    </citation>
    <scope>NUCLEOTIDE SEQUENCE</scope>
    <source>
        <strain evidence="2">DSM 17735</strain>
    </source>
</reference>
<protein>
    <submittedName>
        <fullName evidence="2">Nuclear transport factor 2 family protein</fullName>
    </submittedName>
</protein>
<proteinExistence type="predicted"/>
<organism evidence="2">
    <name type="scientific">Polaromonas hydrogenivorans</name>
    <dbReference type="NCBI Taxonomy" id="335476"/>
    <lineage>
        <taxon>Bacteria</taxon>
        <taxon>Pseudomonadati</taxon>
        <taxon>Pseudomonadota</taxon>
        <taxon>Betaproteobacteria</taxon>
        <taxon>Burkholderiales</taxon>
        <taxon>Comamonadaceae</taxon>
        <taxon>Polaromonas</taxon>
    </lineage>
</organism>
<name>A0AAU7LQH7_9BURK</name>
<dbReference type="EMBL" id="CP157675">
    <property type="protein sequence ID" value="XBP69887.1"/>
    <property type="molecule type" value="Genomic_DNA"/>
</dbReference>
<dbReference type="InterPro" id="IPR037401">
    <property type="entry name" value="SnoaL-like"/>
</dbReference>
<dbReference type="RefSeq" id="WP_349278828.1">
    <property type="nucleotide sequence ID" value="NZ_CBCSCU010000026.1"/>
</dbReference>
<dbReference type="InterPro" id="IPR032710">
    <property type="entry name" value="NTF2-like_dom_sf"/>
</dbReference>
<accession>A0AAU7LQH7</accession>
<dbReference type="Pfam" id="PF12680">
    <property type="entry name" value="SnoaL_2"/>
    <property type="match status" value="1"/>
</dbReference>
<dbReference type="Gene3D" id="3.10.450.50">
    <property type="match status" value="1"/>
</dbReference>
<evidence type="ECO:0000313" key="2">
    <source>
        <dbReference type="EMBL" id="XBP69887.1"/>
    </source>
</evidence>
<evidence type="ECO:0000259" key="1">
    <source>
        <dbReference type="Pfam" id="PF12680"/>
    </source>
</evidence>
<gene>
    <name evidence="2" type="ORF">ABLV49_18735</name>
</gene>
<dbReference type="SUPFAM" id="SSF54427">
    <property type="entry name" value="NTF2-like"/>
    <property type="match status" value="1"/>
</dbReference>
<feature type="domain" description="SnoaL-like" evidence="1">
    <location>
        <begin position="9"/>
        <end position="115"/>
    </location>
</feature>
<dbReference type="AlphaFoldDB" id="A0AAU7LQH7"/>